<name>A0ABZ2TNM0_9BACT</name>
<accession>A0ABZ2TNM0</accession>
<proteinExistence type="predicted"/>
<evidence type="ECO:0000313" key="2">
    <source>
        <dbReference type="Proteomes" id="UP001622612"/>
    </source>
</evidence>
<dbReference type="Proteomes" id="UP001622612">
    <property type="component" value="Chromosome"/>
</dbReference>
<gene>
    <name evidence="1" type="ORF">LQ356_00820</name>
</gene>
<dbReference type="RefSeq" id="WP_405311859.1">
    <property type="nucleotide sequence ID" value="NZ_CP088155.1"/>
</dbReference>
<organism evidence="1 2">
    <name type="scientific">Metamycoplasma faucium</name>
    <dbReference type="NCBI Taxonomy" id="56142"/>
    <lineage>
        <taxon>Bacteria</taxon>
        <taxon>Bacillati</taxon>
        <taxon>Mycoplasmatota</taxon>
        <taxon>Mycoplasmoidales</taxon>
        <taxon>Metamycoplasmataceae</taxon>
        <taxon>Metamycoplasma</taxon>
    </lineage>
</organism>
<evidence type="ECO:0000313" key="1">
    <source>
        <dbReference type="EMBL" id="WYM97428.1"/>
    </source>
</evidence>
<sequence length="95" mass="10960">MSTLSLFESNESLGQISLSRIFNNEQDNYFFESEKDLKLVEAIIKVYARNVSSMVSNNTIKKDIESISNIKVSEEKIRQLVNKLIDLFIIDEVKL</sequence>
<keyword evidence="2" id="KW-1185">Reference proteome</keyword>
<dbReference type="EMBL" id="CP088155">
    <property type="protein sequence ID" value="WYM97428.1"/>
    <property type="molecule type" value="Genomic_DNA"/>
</dbReference>
<reference evidence="1" key="1">
    <citation type="submission" date="2021-11" db="EMBL/GenBank/DDBJ databases">
        <title>The first genome sequence of unculturable Mycoplasma faucium obtained by de novo assembly of metagenomic reads.</title>
        <authorList>
            <person name="Sabat A.J."/>
            <person name="Bathoorn E."/>
            <person name="Akkerboom V."/>
            <person name="Friedrich A.W."/>
        </authorList>
    </citation>
    <scope>NUCLEOTIDE SEQUENCE [LARGE SCALE GENOMIC DNA]</scope>
    <source>
        <strain evidence="1">UMCG-MFM1</strain>
    </source>
</reference>
<protein>
    <submittedName>
        <fullName evidence="1">Uncharacterized protein</fullName>
    </submittedName>
</protein>